<evidence type="ECO:0000256" key="9">
    <source>
        <dbReference type="ARBA" id="ARBA00046271"/>
    </source>
</evidence>
<keyword evidence="4" id="KW-0811">Translocation</keyword>
<dbReference type="GO" id="GO:0016560">
    <property type="term" value="P:protein import into peroxisome matrix, docking"/>
    <property type="evidence" value="ECO:0007669"/>
    <property type="project" value="UniProtKB-UniRule"/>
</dbReference>
<dbReference type="InterPro" id="IPR006785">
    <property type="entry name" value="Pex14_N"/>
</dbReference>
<keyword evidence="2 10" id="KW-0813">Transport</keyword>
<comment type="function">
    <text evidence="10">Component of the PEX13-PEX14 docking complex, a translocon channel that specifically mediates the import of peroxisomal cargo proteins bound to PEX5 receptor. The PEX13-PEX14 docking complex forms a large import pore which can be opened to a diameter of about 9 nm. Mechanistically, PEX5 receptor along with cargo proteins associates with the PEX14 subunit of the PEX13-PEX14 docking complex in the cytosol, leading to the insertion of the receptor into the organelle membrane with the concomitant translocation of the cargo into the peroxisome matrix.</text>
</comment>
<comment type="similarity">
    <text evidence="1 10">Belongs to the peroxin-14 family.</text>
</comment>
<evidence type="ECO:0000256" key="2">
    <source>
        <dbReference type="ARBA" id="ARBA00022448"/>
    </source>
</evidence>
<name>A0A9N9MRI0_9CUCU</name>
<feature type="region of interest" description="Disordered" evidence="11">
    <location>
        <begin position="1"/>
        <end position="24"/>
    </location>
</feature>
<dbReference type="PANTHER" id="PTHR23058">
    <property type="entry name" value="PEROXISOMAL MEMBRANE PROTEIN PEX14"/>
    <property type="match status" value="1"/>
</dbReference>
<evidence type="ECO:0000256" key="10">
    <source>
        <dbReference type="RuleBase" id="RU367032"/>
    </source>
</evidence>
<proteinExistence type="inferred from homology"/>
<dbReference type="InterPro" id="IPR025655">
    <property type="entry name" value="PEX14"/>
</dbReference>
<dbReference type="GO" id="GO:0005778">
    <property type="term" value="C:peroxisomal membrane"/>
    <property type="evidence" value="ECO:0007669"/>
    <property type="project" value="UniProtKB-SubCell"/>
</dbReference>
<sequence>MERGAIMETNNGEEREKNIGQSSSMREDLIDTAVKFLLNPKVISSPLCHKQQFLQKRGLTEDEIKVACERSEAYEMQTVSCSGMSPSLPPRIIGEYGRLQLSLFDRIRDIVHSVAMFSVVAHLIKKIYDSYIAPFLFGTKKKSIRDKIKDVEGSIKDLQCSLGEVKTEVSRINFSSENELVSQLEEIKFDIASVKEILLTRKQVTNSNVPPSISAWQLSSVHKESENGGDNKELKEELLIVGSGSESSEEHFADTSESSLDIINREDIV</sequence>
<evidence type="ECO:0000313" key="13">
    <source>
        <dbReference type="EMBL" id="CAG9767553.1"/>
    </source>
</evidence>
<dbReference type="InterPro" id="IPR036388">
    <property type="entry name" value="WH-like_DNA-bd_sf"/>
</dbReference>
<dbReference type="EMBL" id="OU892280">
    <property type="protein sequence ID" value="CAG9767553.1"/>
    <property type="molecule type" value="Genomic_DNA"/>
</dbReference>
<dbReference type="Proteomes" id="UP001152799">
    <property type="component" value="Chromosome 4"/>
</dbReference>
<accession>A0A9N9MRI0</accession>
<dbReference type="GO" id="GO:1990429">
    <property type="term" value="C:peroxisomal importomer complex"/>
    <property type="evidence" value="ECO:0007669"/>
    <property type="project" value="TreeGrafter"/>
</dbReference>
<dbReference type="OrthoDB" id="441517at2759"/>
<feature type="domain" description="Peroxisome membrane anchor protein Pex14p N-terminal" evidence="12">
    <location>
        <begin position="26"/>
        <end position="67"/>
    </location>
</feature>
<evidence type="ECO:0000313" key="14">
    <source>
        <dbReference type="Proteomes" id="UP001152799"/>
    </source>
</evidence>
<dbReference type="Pfam" id="PF04695">
    <property type="entry name" value="Pex14_N"/>
    <property type="match status" value="1"/>
</dbReference>
<dbReference type="PANTHER" id="PTHR23058:SF0">
    <property type="entry name" value="PEROXISOMAL MEMBRANE PROTEIN PEX14"/>
    <property type="match status" value="1"/>
</dbReference>
<dbReference type="GO" id="GO:0005102">
    <property type="term" value="F:signaling receptor binding"/>
    <property type="evidence" value="ECO:0007669"/>
    <property type="project" value="TreeGrafter"/>
</dbReference>
<keyword evidence="3 10" id="KW-0653">Protein transport</keyword>
<evidence type="ECO:0000256" key="6">
    <source>
        <dbReference type="ARBA" id="ARBA00023140"/>
    </source>
</evidence>
<dbReference type="Gene3D" id="1.10.10.10">
    <property type="entry name" value="Winged helix-like DNA-binding domain superfamily/Winged helix DNA-binding domain"/>
    <property type="match status" value="1"/>
</dbReference>
<gene>
    <name evidence="13" type="ORF">CEUTPL_LOCUS8114</name>
</gene>
<evidence type="ECO:0000256" key="5">
    <source>
        <dbReference type="ARBA" id="ARBA00023136"/>
    </source>
</evidence>
<keyword evidence="5 10" id="KW-0472">Membrane</keyword>
<protein>
    <recommendedName>
        <fullName evidence="7 10">Peroxisomal membrane protein PEX14</fullName>
    </recommendedName>
    <alternativeName>
        <fullName evidence="8 10">Peroxin-14</fullName>
    </alternativeName>
</protein>
<evidence type="ECO:0000259" key="12">
    <source>
        <dbReference type="Pfam" id="PF04695"/>
    </source>
</evidence>
<evidence type="ECO:0000256" key="3">
    <source>
        <dbReference type="ARBA" id="ARBA00022927"/>
    </source>
</evidence>
<dbReference type="AlphaFoldDB" id="A0A9N9MRI0"/>
<evidence type="ECO:0000256" key="11">
    <source>
        <dbReference type="SAM" id="MobiDB-lite"/>
    </source>
</evidence>
<organism evidence="13 14">
    <name type="scientific">Ceutorhynchus assimilis</name>
    <name type="common">cabbage seed weevil</name>
    <dbReference type="NCBI Taxonomy" id="467358"/>
    <lineage>
        <taxon>Eukaryota</taxon>
        <taxon>Metazoa</taxon>
        <taxon>Ecdysozoa</taxon>
        <taxon>Arthropoda</taxon>
        <taxon>Hexapoda</taxon>
        <taxon>Insecta</taxon>
        <taxon>Pterygota</taxon>
        <taxon>Neoptera</taxon>
        <taxon>Endopterygota</taxon>
        <taxon>Coleoptera</taxon>
        <taxon>Polyphaga</taxon>
        <taxon>Cucujiformia</taxon>
        <taxon>Curculionidae</taxon>
        <taxon>Ceutorhynchinae</taxon>
        <taxon>Ceutorhynchus</taxon>
    </lineage>
</organism>
<keyword evidence="6 10" id="KW-0576">Peroxisome</keyword>
<keyword evidence="14" id="KW-1185">Reference proteome</keyword>
<evidence type="ECO:0000256" key="8">
    <source>
        <dbReference type="ARBA" id="ARBA00029691"/>
    </source>
</evidence>
<comment type="subcellular location">
    <subcellularLocation>
        <location evidence="9 10">Peroxisome membrane</location>
    </subcellularLocation>
</comment>
<evidence type="ECO:0000256" key="1">
    <source>
        <dbReference type="ARBA" id="ARBA00005443"/>
    </source>
</evidence>
<evidence type="ECO:0000256" key="4">
    <source>
        <dbReference type="ARBA" id="ARBA00023010"/>
    </source>
</evidence>
<evidence type="ECO:0000256" key="7">
    <source>
        <dbReference type="ARBA" id="ARBA00029502"/>
    </source>
</evidence>
<reference evidence="13" key="1">
    <citation type="submission" date="2022-01" db="EMBL/GenBank/DDBJ databases">
        <authorList>
            <person name="King R."/>
        </authorList>
    </citation>
    <scope>NUCLEOTIDE SEQUENCE</scope>
</reference>